<dbReference type="EMBL" id="JBHUHQ010000009">
    <property type="protein sequence ID" value="MFD2043617.1"/>
    <property type="molecule type" value="Genomic_DNA"/>
</dbReference>
<proteinExistence type="predicted"/>
<keyword evidence="1" id="KW-1133">Transmembrane helix</keyword>
<dbReference type="Proteomes" id="UP001597383">
    <property type="component" value="Unassembled WGS sequence"/>
</dbReference>
<protein>
    <submittedName>
        <fullName evidence="2">DUF2334 domain-containing protein</fullName>
    </submittedName>
</protein>
<dbReference type="InterPro" id="IPR018763">
    <property type="entry name" value="DUF2334"/>
</dbReference>
<accession>A0ABW4VZ93</accession>
<dbReference type="RefSeq" id="WP_377555342.1">
    <property type="nucleotide sequence ID" value="NZ_JBHUHQ010000009.1"/>
</dbReference>
<organism evidence="2 3">
    <name type="scientific">Ornithinibacillus salinisoli</name>
    <dbReference type="NCBI Taxonomy" id="1848459"/>
    <lineage>
        <taxon>Bacteria</taxon>
        <taxon>Bacillati</taxon>
        <taxon>Bacillota</taxon>
        <taxon>Bacilli</taxon>
        <taxon>Bacillales</taxon>
        <taxon>Bacillaceae</taxon>
        <taxon>Ornithinibacillus</taxon>
    </lineage>
</organism>
<evidence type="ECO:0000256" key="1">
    <source>
        <dbReference type="SAM" id="Phobius"/>
    </source>
</evidence>
<evidence type="ECO:0000313" key="3">
    <source>
        <dbReference type="Proteomes" id="UP001597383"/>
    </source>
</evidence>
<keyword evidence="1" id="KW-0812">Transmembrane</keyword>
<sequence>MKQMINEYKGPKIIMLCVILFLGLLINPLNVRSYEADDFQVLVIYSSSDKELNEHQRLLDLLIGHFTSSITFKHSSEVKTSDIIGVTHLFYYGQVEEKLPEKVIDIINSYPGPIMGIGHNVEQVNQFNFIESTEIEILNDFIVKREHGNSISISSHPMMKLITTREVEVLVEVIQGEKRLPLLIDEAEVLLEVVQEEERLPLLINEKDAYYFASPNLFPPISNFLADELHHFFGINHDTETNAILRLEDINPKTDPEDLFAIAEVLKDRNIPYMASVTPVYVNPKTDEKFYLSDNPGLITILKEMQNNEEHKASIVLHGYTDQYKNAETGDGFEFWDVENNKPLENEGEYIEDRISRGLQELVNYGIYPKAFEAPHYAMSQKGYEVISRFFSTYVGQVQLTDTNWEIMTEAPYITEPKFLKGMKLIPETIRYIRYEEPTSIREMKDRIDEFTIVRDGIIGAFYHPFLGVEGLKELLDEMEKIPNLTWMDLSKMDNKVFNEDGEELINKDQEGESNEIGWMENYIIQLKEVNIVWIVLGFCITGLTGVISYMLFRRKVESI</sequence>
<dbReference type="Pfam" id="PF10096">
    <property type="entry name" value="DUF2334"/>
    <property type="match status" value="1"/>
</dbReference>
<comment type="caution">
    <text evidence="2">The sequence shown here is derived from an EMBL/GenBank/DDBJ whole genome shotgun (WGS) entry which is preliminary data.</text>
</comment>
<gene>
    <name evidence="2" type="ORF">ACFSJF_04915</name>
</gene>
<keyword evidence="3" id="KW-1185">Reference proteome</keyword>
<keyword evidence="1" id="KW-0472">Membrane</keyword>
<dbReference type="CDD" id="cd10923">
    <property type="entry name" value="CE4_COG5298"/>
    <property type="match status" value="1"/>
</dbReference>
<feature type="transmembrane region" description="Helical" evidence="1">
    <location>
        <begin position="532"/>
        <end position="553"/>
    </location>
</feature>
<name>A0ABW4VZ93_9BACI</name>
<evidence type="ECO:0000313" key="2">
    <source>
        <dbReference type="EMBL" id="MFD2043617.1"/>
    </source>
</evidence>
<reference evidence="3" key="1">
    <citation type="journal article" date="2019" name="Int. J. Syst. Evol. Microbiol.">
        <title>The Global Catalogue of Microorganisms (GCM) 10K type strain sequencing project: providing services to taxonomists for standard genome sequencing and annotation.</title>
        <authorList>
            <consortium name="The Broad Institute Genomics Platform"/>
            <consortium name="The Broad Institute Genome Sequencing Center for Infectious Disease"/>
            <person name="Wu L."/>
            <person name="Ma J."/>
        </authorList>
    </citation>
    <scope>NUCLEOTIDE SEQUENCE [LARGE SCALE GENOMIC DNA]</scope>
    <source>
        <strain evidence="3">R28</strain>
    </source>
</reference>